<dbReference type="SUPFAM" id="SSF82866">
    <property type="entry name" value="Multidrug efflux transporter AcrB transmembrane domain"/>
    <property type="match status" value="2"/>
</dbReference>
<dbReference type="Gene3D" id="3.30.70.1430">
    <property type="entry name" value="Multidrug efflux transporter AcrB pore domain"/>
    <property type="match status" value="2"/>
</dbReference>
<dbReference type="PANTHER" id="PTHR32063">
    <property type="match status" value="1"/>
</dbReference>
<sequence>MKGAINYFIKRPTLVNLMMFLLVGLGILKLSQTQNTNFPKQKTRFVDVSVAFPGASPSEVEEGITIKIEDNLEGIEGIDRVTSTSQDNLATINVELTEEAKADKMLVEVKNAVDKITNFPAGVESASVEKRDPQDLTVSFGIMAKDMPLTAIKDIAKQIEDDFLAQPGLSQVVIQGVPDEEIEVRLRENDLRRYNLTFQQVSAAVRQANLETFGGTIENEAQVINIKTDNKGYFANDLKNIIISAGDNGQTVYLKDVADVADQFKDSATGRYFKGEPIITMSVYTLNSEDILANAEFVKNYIDTYNETRKGIELLILEDGTVNLKSRIGTMIENGITGVILVLLVLALFLDRYLAFWLAVKIPIVLLGMFLLTDIQDMTINVVSLFGFILVLGILVDDAVVVGENIYHHAKELGKPPLKAALDGTMEMLSPVIISLSTTATAFAMFFFLPEQVGEFFQEVAFVVIAVLIMAIIETFFILPGHVGHAKGIKEDIKLTKIEKWFTNAMEWMRSKLYMPAFSKTVLKNKFSRLITVVVFIGLLIGSVALIPAGVMGFTFFPNIDDDAVFVEMELPPGTPVEVTKQKLMSIEEAVWEVNEDYSEGREDGKDIIRFVEVITGPLDNQGELKITFLNGEERGISSFDISNSIAEEAPAIPEATRLIYGLGATSALFGLPVSFALKSYNLDEVRAAKEDLKIAMRDVEGLRDVSDTDLKGITEYQVRLKPNAELLGLSLSEVMAQIRSAFFGVEAQSLQRGDEEVEIWLRYPEEGRQNKAQLLDMRINGKNGSSYALSEVAYIEETVGNLTIDHLNGQREIRVEANVANKDVSAPQVIGQIESEVLTPILEKYPSVTYSVEGQSRQAFKLIDAMKVVGPIILLLIFSLIVFNCNSFAQAIMIFLLFPFALTGVIIGHLIHGEALNIFSLIGTIALIGVFVNNTLVYISTLNDLLKEGREFMEAVKEAAYSRFRPIVLTTITTVAGLGPLIFSTSLSAQFLKGPAIAIAYGLLFGLFNVLFLMPIFLINLNKFRVFWAKKVQGKKDVQRRELEPAVRLAMANKEE</sequence>
<dbReference type="Pfam" id="PF00873">
    <property type="entry name" value="ACR_tran"/>
    <property type="match status" value="1"/>
</dbReference>
<feature type="transmembrane region" description="Helical" evidence="1">
    <location>
        <begin position="968"/>
        <end position="993"/>
    </location>
</feature>
<keyword evidence="1" id="KW-0472">Membrane</keyword>
<gene>
    <name evidence="2" type="ORF">ACFSJT_04240</name>
</gene>
<dbReference type="Gene3D" id="3.30.70.1320">
    <property type="entry name" value="Multidrug efflux transporter AcrB pore domain like"/>
    <property type="match status" value="1"/>
</dbReference>
<feature type="transmembrane region" description="Helical" evidence="1">
    <location>
        <begin position="530"/>
        <end position="557"/>
    </location>
</feature>
<organism evidence="2 3">
    <name type="scientific">Aquimarina celericrescens</name>
    <dbReference type="NCBI Taxonomy" id="1964542"/>
    <lineage>
        <taxon>Bacteria</taxon>
        <taxon>Pseudomonadati</taxon>
        <taxon>Bacteroidota</taxon>
        <taxon>Flavobacteriia</taxon>
        <taxon>Flavobacteriales</taxon>
        <taxon>Flavobacteriaceae</taxon>
        <taxon>Aquimarina</taxon>
    </lineage>
</organism>
<dbReference type="RefSeq" id="WP_378318976.1">
    <property type="nucleotide sequence ID" value="NZ_JBHUHY010000003.1"/>
</dbReference>
<keyword evidence="3" id="KW-1185">Reference proteome</keyword>
<accession>A0ABW5AUM2</accession>
<dbReference type="Gene3D" id="3.30.2090.10">
    <property type="entry name" value="Multidrug efflux transporter AcrB TolC docking domain, DN and DC subdomains"/>
    <property type="match status" value="2"/>
</dbReference>
<feature type="transmembrane region" description="Helical" evidence="1">
    <location>
        <begin position="893"/>
        <end position="913"/>
    </location>
</feature>
<dbReference type="SUPFAM" id="SSF82714">
    <property type="entry name" value="Multidrug efflux transporter AcrB TolC docking domain, DN and DC subdomains"/>
    <property type="match status" value="2"/>
</dbReference>
<keyword evidence="1" id="KW-1133">Transmembrane helix</keyword>
<feature type="transmembrane region" description="Helical" evidence="1">
    <location>
        <begin position="331"/>
        <end position="349"/>
    </location>
</feature>
<dbReference type="Proteomes" id="UP001597344">
    <property type="component" value="Unassembled WGS sequence"/>
</dbReference>
<evidence type="ECO:0000256" key="1">
    <source>
        <dbReference type="SAM" id="Phobius"/>
    </source>
</evidence>
<feature type="transmembrane region" description="Helical" evidence="1">
    <location>
        <begin position="919"/>
        <end position="947"/>
    </location>
</feature>
<keyword evidence="1" id="KW-0812">Transmembrane</keyword>
<dbReference type="SUPFAM" id="SSF82693">
    <property type="entry name" value="Multidrug efflux transporter AcrB pore domain, PN1, PN2, PC1 and PC2 subdomains"/>
    <property type="match status" value="2"/>
</dbReference>
<evidence type="ECO:0000313" key="3">
    <source>
        <dbReference type="Proteomes" id="UP001597344"/>
    </source>
</evidence>
<feature type="transmembrane region" description="Helical" evidence="1">
    <location>
        <begin position="385"/>
        <end position="407"/>
    </location>
</feature>
<comment type="caution">
    <text evidence="2">The sequence shown here is derived from an EMBL/GenBank/DDBJ whole genome shotgun (WGS) entry which is preliminary data.</text>
</comment>
<feature type="transmembrane region" description="Helical" evidence="1">
    <location>
        <begin position="460"/>
        <end position="479"/>
    </location>
</feature>
<dbReference type="PRINTS" id="PR00702">
    <property type="entry name" value="ACRIFLAVINRP"/>
</dbReference>
<feature type="transmembrane region" description="Helical" evidence="1">
    <location>
        <begin position="866"/>
        <end position="886"/>
    </location>
</feature>
<dbReference type="Gene3D" id="1.20.1640.10">
    <property type="entry name" value="Multidrug efflux transporter AcrB transmembrane domain"/>
    <property type="match status" value="2"/>
</dbReference>
<protein>
    <submittedName>
        <fullName evidence="2">Efflux RND transporter permease subunit</fullName>
    </submittedName>
</protein>
<dbReference type="InterPro" id="IPR001036">
    <property type="entry name" value="Acrflvin-R"/>
</dbReference>
<reference evidence="3" key="1">
    <citation type="journal article" date="2019" name="Int. J. Syst. Evol. Microbiol.">
        <title>The Global Catalogue of Microorganisms (GCM) 10K type strain sequencing project: providing services to taxonomists for standard genome sequencing and annotation.</title>
        <authorList>
            <consortium name="The Broad Institute Genomics Platform"/>
            <consortium name="The Broad Institute Genome Sequencing Center for Infectious Disease"/>
            <person name="Wu L."/>
            <person name="Ma J."/>
        </authorList>
    </citation>
    <scope>NUCLEOTIDE SEQUENCE [LARGE SCALE GENOMIC DNA]</scope>
    <source>
        <strain evidence="3">DT92</strain>
    </source>
</reference>
<proteinExistence type="predicted"/>
<name>A0ABW5AUM2_9FLAO</name>
<evidence type="ECO:0000313" key="2">
    <source>
        <dbReference type="EMBL" id="MFD2185990.1"/>
    </source>
</evidence>
<feature type="transmembrane region" description="Helical" evidence="1">
    <location>
        <begin position="999"/>
        <end position="1022"/>
    </location>
</feature>
<dbReference type="EMBL" id="JBHUHY010000003">
    <property type="protein sequence ID" value="MFD2185990.1"/>
    <property type="molecule type" value="Genomic_DNA"/>
</dbReference>
<dbReference type="PANTHER" id="PTHR32063:SF33">
    <property type="entry name" value="RND SUPERFAMILY EFFLUX PUMP PERMEASE COMPONENT"/>
    <property type="match status" value="1"/>
</dbReference>
<feature type="transmembrane region" description="Helical" evidence="1">
    <location>
        <begin position="354"/>
        <end position="373"/>
    </location>
</feature>
<dbReference type="Gene3D" id="3.30.70.1440">
    <property type="entry name" value="Multidrug efflux transporter AcrB pore domain"/>
    <property type="match status" value="1"/>
</dbReference>
<dbReference type="InterPro" id="IPR027463">
    <property type="entry name" value="AcrB_DN_DC_subdom"/>
</dbReference>
<feature type="transmembrane region" description="Helical" evidence="1">
    <location>
        <begin position="428"/>
        <end position="448"/>
    </location>
</feature>